<evidence type="ECO:0000313" key="2">
    <source>
        <dbReference type="Proteomes" id="UP000031307"/>
    </source>
</evidence>
<proteinExistence type="predicted"/>
<reference evidence="1 2" key="1">
    <citation type="journal article" date="2014" name="Mol. Biol. Evol.">
        <title>Massive expansion of Ubiquitination-related gene families within the Chlamydiae.</title>
        <authorList>
            <person name="Domman D."/>
            <person name="Collingro A."/>
            <person name="Lagkouvardos I."/>
            <person name="Gehre L."/>
            <person name="Weinmaier T."/>
            <person name="Rattei T."/>
            <person name="Subtil A."/>
            <person name="Horn M."/>
        </authorList>
    </citation>
    <scope>NUCLEOTIDE SEQUENCE [LARGE SCALE GENOMIC DNA]</scope>
    <source>
        <strain evidence="1 2">OEW1</strain>
    </source>
</reference>
<comment type="caution">
    <text evidence="1">The sequence shown here is derived from an EMBL/GenBank/DDBJ whole genome shotgun (WGS) entry which is preliminary data.</text>
</comment>
<protein>
    <submittedName>
        <fullName evidence="1">Uncharacterized protein</fullName>
    </submittedName>
</protein>
<evidence type="ECO:0000313" key="1">
    <source>
        <dbReference type="EMBL" id="KIA76155.1"/>
    </source>
</evidence>
<dbReference type="AlphaFoldDB" id="A0A0C1C4S1"/>
<name>A0A0C1C4S1_9BACT</name>
<dbReference type="Proteomes" id="UP000031307">
    <property type="component" value="Unassembled WGS sequence"/>
</dbReference>
<organism evidence="1 2">
    <name type="scientific">Parachlamydia acanthamoebae</name>
    <dbReference type="NCBI Taxonomy" id="83552"/>
    <lineage>
        <taxon>Bacteria</taxon>
        <taxon>Pseudomonadati</taxon>
        <taxon>Chlamydiota</taxon>
        <taxon>Chlamydiia</taxon>
        <taxon>Parachlamydiales</taxon>
        <taxon>Parachlamydiaceae</taxon>
        <taxon>Parachlamydia</taxon>
    </lineage>
</organism>
<sequence>MFLLKKLRRQIKLASKHDKIASMIENSAEIQEISQEVVKKALAYLNLSWLHGTKANVIKSACEKTNNKLLCVGALRQLQVQTLSGELREGAGVNGINQRFLSGVGLSSASRSIKYAKSFSFDLEAELSRYQQFLTTELSFKTHRDFLDAASLGRTVEALKRIKKLQPETFEQDKELIIKKIAEIRAGIQKMFDENANVLFARMQLCYGVSFYNYMKSFEELESIFGLEAEVIDPEDQELAKIGVVVASKNRQGITYDLNPAYEESEEVYMGGIELAKEAQVLFVRNEDLSKVQALVQAVGLEEVTVESMDVLKAASKMDQILAPYFYDVYNIRKWKTAV</sequence>
<dbReference type="PATRIC" id="fig|83552.4.peg.2728"/>
<dbReference type="EMBL" id="JSAM01000129">
    <property type="protein sequence ID" value="KIA76155.1"/>
    <property type="molecule type" value="Genomic_DNA"/>
</dbReference>
<accession>A0A0C1C4S1</accession>
<gene>
    <name evidence="1" type="ORF">DB43_AS00250</name>
</gene>